<keyword evidence="1" id="KW-1133">Transmembrane helix</keyword>
<reference evidence="2 3" key="1">
    <citation type="submission" date="2017-09" db="EMBL/GenBank/DDBJ databases">
        <authorList>
            <person name="Lee N."/>
            <person name="Cho B.-K."/>
        </authorList>
    </citation>
    <scope>NUCLEOTIDE SEQUENCE [LARGE SCALE GENOMIC DNA]</scope>
    <source>
        <strain evidence="2 3">ATCC 12769</strain>
    </source>
</reference>
<sequence>MIPMEQRDTAGYGGCAAAALGAATALFVWGSSRRTGIHMGTGLEGHGRDLSVLWTELPLVLLAGALAPPVTWLLTLRLLRGRGAAPSRVLVAAVCTAGVLAVSAWALHTWANPYDPDRVGLTGTLVSDLHP</sequence>
<keyword evidence="1" id="KW-0472">Membrane</keyword>
<feature type="transmembrane region" description="Helical" evidence="1">
    <location>
        <begin position="88"/>
        <end position="107"/>
    </location>
</feature>
<organism evidence="2 3">
    <name type="scientific">Streptomyces nitrosporeus</name>
    <dbReference type="NCBI Taxonomy" id="28894"/>
    <lineage>
        <taxon>Bacteria</taxon>
        <taxon>Bacillati</taxon>
        <taxon>Actinomycetota</taxon>
        <taxon>Actinomycetes</taxon>
        <taxon>Kitasatosporales</taxon>
        <taxon>Streptomycetaceae</taxon>
        <taxon>Streptomyces</taxon>
    </lineage>
</organism>
<feature type="transmembrane region" description="Helical" evidence="1">
    <location>
        <begin position="52"/>
        <end position="76"/>
    </location>
</feature>
<evidence type="ECO:0000313" key="2">
    <source>
        <dbReference type="EMBL" id="QEU73679.1"/>
    </source>
</evidence>
<dbReference type="EMBL" id="CP023702">
    <property type="protein sequence ID" value="QEU73679.1"/>
    <property type="molecule type" value="Genomic_DNA"/>
</dbReference>
<dbReference type="Proteomes" id="UP000326178">
    <property type="component" value="Chromosome"/>
</dbReference>
<proteinExistence type="predicted"/>
<accession>A0A5J6FAX3</accession>
<dbReference type="KEGG" id="snk:CP967_18270"/>
<evidence type="ECO:0000313" key="3">
    <source>
        <dbReference type="Proteomes" id="UP000326178"/>
    </source>
</evidence>
<evidence type="ECO:0000256" key="1">
    <source>
        <dbReference type="SAM" id="Phobius"/>
    </source>
</evidence>
<gene>
    <name evidence="2" type="ORF">CP967_18270</name>
</gene>
<feature type="transmembrane region" description="Helical" evidence="1">
    <location>
        <begin position="12"/>
        <end position="32"/>
    </location>
</feature>
<name>A0A5J6FAX3_9ACTN</name>
<protein>
    <submittedName>
        <fullName evidence="2">Uncharacterized protein</fullName>
    </submittedName>
</protein>
<dbReference type="AlphaFoldDB" id="A0A5J6FAX3"/>
<keyword evidence="1" id="KW-0812">Transmembrane</keyword>
<keyword evidence="3" id="KW-1185">Reference proteome</keyword>